<reference evidence="11" key="1">
    <citation type="submission" date="2013-04" db="EMBL/GenBank/DDBJ databases">
        <authorList>
            <person name="Qu J."/>
            <person name="Murali S.C."/>
            <person name="Bandaranaike D."/>
            <person name="Bellair M."/>
            <person name="Blankenburg K."/>
            <person name="Chao H."/>
            <person name="Dinh H."/>
            <person name="Doddapaneni H."/>
            <person name="Downs B."/>
            <person name="Dugan-Rocha S."/>
            <person name="Elkadiri S."/>
            <person name="Gnanaolivu R.D."/>
            <person name="Hernandez B."/>
            <person name="Javaid M."/>
            <person name="Jayaseelan J.C."/>
            <person name="Lee S."/>
            <person name="Li M."/>
            <person name="Ming W."/>
            <person name="Munidasa M."/>
            <person name="Muniz J."/>
            <person name="Nguyen L."/>
            <person name="Ongeri F."/>
            <person name="Osuji N."/>
            <person name="Pu L.-L."/>
            <person name="Puazo M."/>
            <person name="Qu C."/>
            <person name="Quiroz J."/>
            <person name="Raj R."/>
            <person name="Weissenberger G."/>
            <person name="Xin Y."/>
            <person name="Zou X."/>
            <person name="Han Y."/>
            <person name="Richards S."/>
            <person name="Worley K."/>
            <person name="Muzny D."/>
            <person name="Gibbs R."/>
        </authorList>
    </citation>
    <scope>NUCLEOTIDE SEQUENCE</scope>
    <source>
        <strain evidence="11">Sampled in the wild</strain>
    </source>
</reference>
<evidence type="ECO:0000256" key="1">
    <source>
        <dbReference type="ARBA" id="ARBA00022723"/>
    </source>
</evidence>
<feature type="compositionally biased region" description="Basic and acidic residues" evidence="8">
    <location>
        <begin position="242"/>
        <end position="251"/>
    </location>
</feature>
<feature type="compositionally biased region" description="Basic and acidic residues" evidence="8">
    <location>
        <begin position="189"/>
        <end position="207"/>
    </location>
</feature>
<dbReference type="PROSITE" id="PS50280">
    <property type="entry name" value="SET"/>
    <property type="match status" value="1"/>
</dbReference>
<feature type="domain" description="C2H2-type" evidence="9">
    <location>
        <begin position="505"/>
        <end position="532"/>
    </location>
</feature>
<keyword evidence="5" id="KW-0805">Transcription regulation</keyword>
<feature type="region of interest" description="Disordered" evidence="8">
    <location>
        <begin position="655"/>
        <end position="692"/>
    </location>
</feature>
<feature type="compositionally biased region" description="Pro residues" evidence="8">
    <location>
        <begin position="677"/>
        <end position="688"/>
    </location>
</feature>
<comment type="caution">
    <text evidence="11">The sequence shown here is derived from an EMBL/GenBank/DDBJ whole genome shotgun (WGS) entry which is preliminary data.</text>
</comment>
<proteinExistence type="predicted"/>
<dbReference type="Gene3D" id="3.30.160.60">
    <property type="entry name" value="Classic Zinc Finger"/>
    <property type="match status" value="6"/>
</dbReference>
<dbReference type="GO" id="GO:0008170">
    <property type="term" value="F:N-methyltransferase activity"/>
    <property type="evidence" value="ECO:0007669"/>
    <property type="project" value="UniProtKB-ARBA"/>
</dbReference>
<keyword evidence="2" id="KW-0677">Repeat</keyword>
<feature type="region of interest" description="Disordered" evidence="8">
    <location>
        <begin position="557"/>
        <end position="607"/>
    </location>
</feature>
<feature type="compositionally biased region" description="Polar residues" evidence="8">
    <location>
        <begin position="168"/>
        <end position="188"/>
    </location>
</feature>
<dbReference type="GO" id="GO:0008270">
    <property type="term" value="F:zinc ion binding"/>
    <property type="evidence" value="ECO:0007669"/>
    <property type="project" value="UniProtKB-KW"/>
</dbReference>
<dbReference type="AlphaFoldDB" id="A0A8K0NU13"/>
<dbReference type="PANTHER" id="PTHR16515">
    <property type="entry name" value="PR DOMAIN ZINC FINGER PROTEIN"/>
    <property type="match status" value="1"/>
</dbReference>
<evidence type="ECO:0000256" key="5">
    <source>
        <dbReference type="ARBA" id="ARBA00023015"/>
    </source>
</evidence>
<evidence type="ECO:0000259" key="9">
    <source>
        <dbReference type="PROSITE" id="PS50157"/>
    </source>
</evidence>
<dbReference type="InterPro" id="IPR046341">
    <property type="entry name" value="SET_dom_sf"/>
</dbReference>
<gene>
    <name evidence="11" type="ORF">J437_LFUL003368</name>
</gene>
<dbReference type="GO" id="GO:0005634">
    <property type="term" value="C:nucleus"/>
    <property type="evidence" value="ECO:0007669"/>
    <property type="project" value="UniProtKB-SubCell"/>
</dbReference>
<feature type="domain" description="C2H2-type" evidence="9">
    <location>
        <begin position="383"/>
        <end position="410"/>
    </location>
</feature>
<keyword evidence="1" id="KW-0479">Metal-binding</keyword>
<evidence type="ECO:0000256" key="7">
    <source>
        <dbReference type="PROSITE-ProRule" id="PRU00042"/>
    </source>
</evidence>
<sequence length="727" mass="80088">MIVVSLKYKLHGPSVFAREFVRRRTRFGPLQAKELGSQPSEVPYPGGLEFGLFLEGREPVYMGRGENWEDHCNWMAMVHPARTAEEQNLVAFQYHSGIYFVTTRDIEPNTELRVWYAKEYAYCMGTKPLKSIGCVKTEKDKKDVLRKRQASKGRGGVHGVQVVNSPQAGVSAKVTSSPTKGHSFQGRSLRSEGRLTRLELDWKETSSRTRRGNTGHPEATREALRGSRSSCESVPGKSKKGIKNEENKSAKEITGGDWSLGGRLRSGTKEVPPALEVAKEEVPSPSTVEEKWTESGVEQVTVTGVEGEQELPPQPLPSTSETTPKRHKCAICGKTFGSPGKLAQHSYSHTGERPFGCSDCPKAFSSKFKLERHKLIHTGERRHQCPTCRRSFRRRDHLRNHERVHRSSHGDSAPSDPSTSAAGGSGVSPVLRCDRPQCSREFRSAAAHGRHLAGHAAREGILRCEVCGAGGFARTSDVLRHLREAHVPQTRPSATSGDAEGPRRFPCNDCGRTFFTRKDVRRHLVVHTGRRDFLCQFCPQRFGRKDHLIRHIKKGHGADLESASVGSGEASAASGSMREQTSATSPIVESPHSLENQQCSSTPPAPSSVAISTVEFKPFSGPAELDTLRMEGIGEGRLYEEENRVDLEHLLSLIPPLPSSPSGSEPPSLSRDHSPFNLPPDRGPPLLPPHTLSLLTEDVAGVSQQVLRHSDSTPLPRFDQVFHPQQP</sequence>
<dbReference type="Pfam" id="PF00096">
    <property type="entry name" value="zf-C2H2"/>
    <property type="match status" value="5"/>
</dbReference>
<dbReference type="FunFam" id="3.30.160.60:FF:000624">
    <property type="entry name" value="zinc finger protein 697"/>
    <property type="match status" value="2"/>
</dbReference>
<feature type="domain" description="C2H2-type" evidence="9">
    <location>
        <begin position="355"/>
        <end position="382"/>
    </location>
</feature>
<feature type="compositionally biased region" description="Basic residues" evidence="8">
    <location>
        <begin position="396"/>
        <end position="407"/>
    </location>
</feature>
<keyword evidence="4" id="KW-0862">Zinc</keyword>
<evidence type="ECO:0000313" key="12">
    <source>
        <dbReference type="Proteomes" id="UP000792457"/>
    </source>
</evidence>
<dbReference type="FunFam" id="3.30.160.60:FF:000256">
    <property type="entry name" value="PLAG1 like zinc finger 2"/>
    <property type="match status" value="1"/>
</dbReference>
<dbReference type="Gene3D" id="2.170.270.10">
    <property type="entry name" value="SET domain"/>
    <property type="match status" value="1"/>
</dbReference>
<dbReference type="PROSITE" id="PS50157">
    <property type="entry name" value="ZINC_FINGER_C2H2_2"/>
    <property type="match status" value="5"/>
</dbReference>
<keyword evidence="3 7" id="KW-0863">Zinc-finger</keyword>
<evidence type="ECO:0000259" key="10">
    <source>
        <dbReference type="PROSITE" id="PS50280"/>
    </source>
</evidence>
<dbReference type="OrthoDB" id="3533395at2759"/>
<feature type="compositionally biased region" description="Low complexity" evidence="8">
    <location>
        <begin position="655"/>
        <end position="669"/>
    </location>
</feature>
<evidence type="ECO:0000256" key="6">
    <source>
        <dbReference type="ARBA" id="ARBA00023163"/>
    </source>
</evidence>
<dbReference type="GO" id="GO:0008757">
    <property type="term" value="F:S-adenosylmethionine-dependent methyltransferase activity"/>
    <property type="evidence" value="ECO:0007669"/>
    <property type="project" value="UniProtKB-ARBA"/>
</dbReference>
<dbReference type="FunFam" id="3.30.160.60:FF:000425">
    <property type="entry name" value="PLAG1 like zinc finger 1"/>
    <property type="match status" value="1"/>
</dbReference>
<dbReference type="Proteomes" id="UP000792457">
    <property type="component" value="Unassembled WGS sequence"/>
</dbReference>
<feature type="domain" description="SET" evidence="10">
    <location>
        <begin position="1"/>
        <end position="117"/>
    </location>
</feature>
<dbReference type="InterPro" id="IPR013087">
    <property type="entry name" value="Znf_C2H2_type"/>
</dbReference>
<evidence type="ECO:0000256" key="4">
    <source>
        <dbReference type="ARBA" id="ARBA00022833"/>
    </source>
</evidence>
<organism evidence="11 12">
    <name type="scientific">Ladona fulva</name>
    <name type="common">Scarce chaser dragonfly</name>
    <name type="synonym">Libellula fulva</name>
    <dbReference type="NCBI Taxonomy" id="123851"/>
    <lineage>
        <taxon>Eukaryota</taxon>
        <taxon>Metazoa</taxon>
        <taxon>Ecdysozoa</taxon>
        <taxon>Arthropoda</taxon>
        <taxon>Hexapoda</taxon>
        <taxon>Insecta</taxon>
        <taxon>Pterygota</taxon>
        <taxon>Palaeoptera</taxon>
        <taxon>Odonata</taxon>
        <taxon>Epiprocta</taxon>
        <taxon>Anisoptera</taxon>
        <taxon>Libelluloidea</taxon>
        <taxon>Libellulidae</taxon>
        <taxon>Ladona</taxon>
    </lineage>
</organism>
<feature type="domain" description="C2H2-type" evidence="9">
    <location>
        <begin position="327"/>
        <end position="354"/>
    </location>
</feature>
<accession>A0A8K0NU13</accession>
<name>A0A8K0NU13_LADFU</name>
<feature type="region of interest" description="Disordered" evidence="8">
    <location>
        <begin position="168"/>
        <end position="266"/>
    </location>
</feature>
<dbReference type="SUPFAM" id="SSF57667">
    <property type="entry name" value="beta-beta-alpha zinc fingers"/>
    <property type="match status" value="3"/>
</dbReference>
<dbReference type="GO" id="GO:0003677">
    <property type="term" value="F:DNA binding"/>
    <property type="evidence" value="ECO:0007669"/>
    <property type="project" value="UniProtKB-KW"/>
</dbReference>
<dbReference type="Pfam" id="PF21549">
    <property type="entry name" value="PRDM2_PR"/>
    <property type="match status" value="1"/>
</dbReference>
<keyword evidence="6" id="KW-0804">Transcription</keyword>
<dbReference type="InterPro" id="IPR036236">
    <property type="entry name" value="Znf_C2H2_sf"/>
</dbReference>
<dbReference type="InterPro" id="IPR050331">
    <property type="entry name" value="Zinc_finger"/>
</dbReference>
<evidence type="ECO:0000256" key="3">
    <source>
        <dbReference type="ARBA" id="ARBA00022771"/>
    </source>
</evidence>
<evidence type="ECO:0000313" key="11">
    <source>
        <dbReference type="EMBL" id="KAG8221988.1"/>
    </source>
</evidence>
<feature type="compositionally biased region" description="Low complexity" evidence="8">
    <location>
        <begin position="561"/>
        <end position="576"/>
    </location>
</feature>
<evidence type="ECO:0000256" key="8">
    <source>
        <dbReference type="SAM" id="MobiDB-lite"/>
    </source>
</evidence>
<evidence type="ECO:0000256" key="2">
    <source>
        <dbReference type="ARBA" id="ARBA00022737"/>
    </source>
</evidence>
<reference evidence="11" key="2">
    <citation type="submission" date="2017-10" db="EMBL/GenBank/DDBJ databases">
        <title>Ladona fulva Genome sequencing and assembly.</title>
        <authorList>
            <person name="Murali S."/>
            <person name="Richards S."/>
            <person name="Bandaranaike D."/>
            <person name="Bellair M."/>
            <person name="Blankenburg K."/>
            <person name="Chao H."/>
            <person name="Dinh H."/>
            <person name="Doddapaneni H."/>
            <person name="Dugan-Rocha S."/>
            <person name="Elkadiri S."/>
            <person name="Gnanaolivu R."/>
            <person name="Hernandez B."/>
            <person name="Skinner E."/>
            <person name="Javaid M."/>
            <person name="Lee S."/>
            <person name="Li M."/>
            <person name="Ming W."/>
            <person name="Munidasa M."/>
            <person name="Muniz J."/>
            <person name="Nguyen L."/>
            <person name="Hughes D."/>
            <person name="Osuji N."/>
            <person name="Pu L.-L."/>
            <person name="Puazo M."/>
            <person name="Qu C."/>
            <person name="Quiroz J."/>
            <person name="Raj R."/>
            <person name="Weissenberger G."/>
            <person name="Xin Y."/>
            <person name="Zou X."/>
            <person name="Han Y."/>
            <person name="Worley K."/>
            <person name="Muzny D."/>
            <person name="Gibbs R."/>
        </authorList>
    </citation>
    <scope>NUCLEOTIDE SEQUENCE</scope>
    <source>
        <strain evidence="11">Sampled in the wild</strain>
    </source>
</reference>
<dbReference type="GO" id="GO:0008276">
    <property type="term" value="F:protein methyltransferase activity"/>
    <property type="evidence" value="ECO:0007669"/>
    <property type="project" value="UniProtKB-ARBA"/>
</dbReference>
<dbReference type="SMART" id="SM00355">
    <property type="entry name" value="ZnF_C2H2"/>
    <property type="match status" value="7"/>
</dbReference>
<feature type="region of interest" description="Disordered" evidence="8">
    <location>
        <begin position="396"/>
        <end position="430"/>
    </location>
</feature>
<dbReference type="GO" id="GO:0010468">
    <property type="term" value="P:regulation of gene expression"/>
    <property type="evidence" value="ECO:0007669"/>
    <property type="project" value="TreeGrafter"/>
</dbReference>
<keyword evidence="12" id="KW-1185">Reference proteome</keyword>
<dbReference type="PANTHER" id="PTHR16515:SF35">
    <property type="entry name" value="FEZ FAMILY ZINC FINGER PROTEIN 2"/>
    <property type="match status" value="1"/>
</dbReference>
<feature type="domain" description="C2H2-type" evidence="9">
    <location>
        <begin position="533"/>
        <end position="561"/>
    </location>
</feature>
<dbReference type="PROSITE" id="PS00028">
    <property type="entry name" value="ZINC_FINGER_C2H2_1"/>
    <property type="match status" value="6"/>
</dbReference>
<dbReference type="EMBL" id="KZ308119">
    <property type="protein sequence ID" value="KAG8221988.1"/>
    <property type="molecule type" value="Genomic_DNA"/>
</dbReference>
<feature type="compositionally biased region" description="Polar residues" evidence="8">
    <location>
        <begin position="577"/>
        <end position="602"/>
    </location>
</feature>
<protein>
    <submittedName>
        <fullName evidence="11">Uncharacterized protein</fullName>
    </submittedName>
</protein>
<feature type="compositionally biased region" description="Low complexity" evidence="8">
    <location>
        <begin position="410"/>
        <end position="422"/>
    </location>
</feature>
<dbReference type="InterPro" id="IPR001214">
    <property type="entry name" value="SET_dom"/>
</dbReference>
<feature type="region of interest" description="Disordered" evidence="8">
    <location>
        <begin position="707"/>
        <end position="727"/>
    </location>
</feature>